<dbReference type="GO" id="GO:0022857">
    <property type="term" value="F:transmembrane transporter activity"/>
    <property type="evidence" value="ECO:0007669"/>
    <property type="project" value="InterPro"/>
</dbReference>
<feature type="transmembrane region" description="Helical" evidence="5">
    <location>
        <begin position="45"/>
        <end position="78"/>
    </location>
</feature>
<reference evidence="6 7" key="1">
    <citation type="submission" date="2014-10" db="EMBL/GenBank/DDBJ databases">
        <title>Whole genome sequence of Francisella endociliophora strain FSC1006, isolated from a laboratory culture of the marine ciliate Euplotes raikovi.</title>
        <authorList>
            <person name="Granberg M."/>
            <person name="Backman S."/>
            <person name="Lundmark E."/>
            <person name="Nilsson E."/>
            <person name="Karlsson E."/>
            <person name="Thelaus J."/>
            <person name="Ohrman C."/>
            <person name="Larkeryd A."/>
            <person name="Stenberg P."/>
        </authorList>
    </citation>
    <scope>NUCLEOTIDE SEQUENCE [LARGE SCALE GENOMIC DNA]</scope>
    <source>
        <strain evidence="6 7">FSC1006</strain>
    </source>
</reference>
<dbReference type="EMBL" id="CP009574">
    <property type="protein sequence ID" value="AIT09551.1"/>
    <property type="molecule type" value="Genomic_DNA"/>
</dbReference>
<dbReference type="InterPro" id="IPR053153">
    <property type="entry name" value="APC_K+_Transporter"/>
</dbReference>
<dbReference type="AlphaFoldDB" id="A0A097EPT2"/>
<evidence type="ECO:0000313" key="7">
    <source>
        <dbReference type="Proteomes" id="UP000029672"/>
    </source>
</evidence>
<keyword evidence="2 5" id="KW-0812">Transmembrane</keyword>
<sequence>MLWNIIFGNPISKAKVDEYTLSKKFALPILSSDALSSVAYATGEILATLAVAGTVALSLSFHISLFIVALIVIVGISYVQTIKAYPRGGGAYIVAKENLGIPMGLVAAAALLIDYVLTVAVSVSAGVLAITSALPSLELYSTDIAILAIFIIMWINLRGIKDTATVLVWPTYAFMSIIFILIAIGLYNVLTGNLYTIDYIETSKHLVVANQALTITLILRAFSSGCSAMTGIEAIANSISLFRADKKRNAIITLMVLVAILITMFIGIAYLSYKLDIRPLIDESALSQLGHNILGNGAAYYFLQLATCLILIIAANTSFSAFPILASILSKDSFFPAQFKNKDERLAFRNGIIILGLCAISLIIMFDANTSALIPLYSIGVFLAFTLCQAGLLIFWYKKRRKLSKWYIRAAINLIGCIATFATVIVIADSKFMEGAWIVVVAIPILVAIFYKISSHYKSVRENLKLDLDHIEIPTRLSTNNIKVILPISGLHKGTLKAIEFAKSISKNIDIVTIDMDESETQKLKNDWQKLGIEEELIVIKPKIESFVYYFIKYVKTCDNNNSELCTIILPKVQNSKIWHSLLHNQRVFLIKWTLKRLSSKGDTRVIIEVPYQI</sequence>
<organism evidence="6 7">
    <name type="scientific">Candidatus Francisella endociliophora</name>
    <dbReference type="NCBI Taxonomy" id="653937"/>
    <lineage>
        <taxon>Bacteria</taxon>
        <taxon>Pseudomonadati</taxon>
        <taxon>Pseudomonadota</taxon>
        <taxon>Gammaproteobacteria</taxon>
        <taxon>Thiotrichales</taxon>
        <taxon>Francisellaceae</taxon>
        <taxon>Francisella</taxon>
    </lineage>
</organism>
<dbReference type="KEGG" id="frf:LO80_05950"/>
<name>A0A097EPT2_9GAMM</name>
<feature type="transmembrane region" description="Helical" evidence="5">
    <location>
        <begin position="207"/>
        <end position="229"/>
    </location>
</feature>
<accession>A0A097EPT2</accession>
<evidence type="ECO:0000256" key="1">
    <source>
        <dbReference type="ARBA" id="ARBA00004141"/>
    </source>
</evidence>
<dbReference type="PANTHER" id="PTHR47704">
    <property type="entry name" value="POTASSIUM TRANSPORTER KIMA"/>
    <property type="match status" value="1"/>
</dbReference>
<feature type="transmembrane region" description="Helical" evidence="5">
    <location>
        <begin position="164"/>
        <end position="187"/>
    </location>
</feature>
<dbReference type="Gene3D" id="1.20.1740.10">
    <property type="entry name" value="Amino acid/polyamine transporter I"/>
    <property type="match status" value="1"/>
</dbReference>
<keyword evidence="4 5" id="KW-0472">Membrane</keyword>
<dbReference type="Pfam" id="PF13520">
    <property type="entry name" value="AA_permease_2"/>
    <property type="match status" value="1"/>
</dbReference>
<gene>
    <name evidence="6" type="ORF">LO80_05950</name>
</gene>
<dbReference type="eggNOG" id="COG0531">
    <property type="taxonomic scope" value="Bacteria"/>
</dbReference>
<evidence type="ECO:0000313" key="6">
    <source>
        <dbReference type="EMBL" id="AIT09551.1"/>
    </source>
</evidence>
<feature type="transmembrane region" description="Helical" evidence="5">
    <location>
        <begin position="139"/>
        <end position="157"/>
    </location>
</feature>
<dbReference type="RefSeq" id="WP_040009491.1">
    <property type="nucleotide sequence ID" value="NZ_CP009574.1"/>
</dbReference>
<evidence type="ECO:0000256" key="2">
    <source>
        <dbReference type="ARBA" id="ARBA00022692"/>
    </source>
</evidence>
<keyword evidence="3 5" id="KW-1133">Transmembrane helix</keyword>
<evidence type="ECO:0000256" key="4">
    <source>
        <dbReference type="ARBA" id="ARBA00023136"/>
    </source>
</evidence>
<proteinExistence type="predicted"/>
<evidence type="ECO:0000256" key="3">
    <source>
        <dbReference type="ARBA" id="ARBA00022989"/>
    </source>
</evidence>
<dbReference type="HOGENOM" id="CLU_017999_1_1_6"/>
<feature type="transmembrane region" description="Helical" evidence="5">
    <location>
        <begin position="407"/>
        <end position="428"/>
    </location>
</feature>
<feature type="transmembrane region" description="Helical" evidence="5">
    <location>
        <begin position="346"/>
        <end position="366"/>
    </location>
</feature>
<feature type="transmembrane region" description="Helical" evidence="5">
    <location>
        <begin position="434"/>
        <end position="451"/>
    </location>
</feature>
<feature type="transmembrane region" description="Helical" evidence="5">
    <location>
        <begin position="250"/>
        <end position="273"/>
    </location>
</feature>
<feature type="transmembrane region" description="Helical" evidence="5">
    <location>
        <begin position="372"/>
        <end position="395"/>
    </location>
</feature>
<protein>
    <submittedName>
        <fullName evidence="6">Amino acid transporter</fullName>
    </submittedName>
</protein>
<evidence type="ECO:0000256" key="5">
    <source>
        <dbReference type="SAM" id="Phobius"/>
    </source>
</evidence>
<feature type="transmembrane region" description="Helical" evidence="5">
    <location>
        <begin position="99"/>
        <end position="127"/>
    </location>
</feature>
<dbReference type="GO" id="GO:0016020">
    <property type="term" value="C:membrane"/>
    <property type="evidence" value="ECO:0007669"/>
    <property type="project" value="UniProtKB-SubCell"/>
</dbReference>
<keyword evidence="7" id="KW-1185">Reference proteome</keyword>
<dbReference type="PANTHER" id="PTHR47704:SF1">
    <property type="entry name" value="POTASSIUM TRANSPORTER KIMA"/>
    <property type="match status" value="1"/>
</dbReference>
<dbReference type="Proteomes" id="UP000029672">
    <property type="component" value="Chromosome"/>
</dbReference>
<comment type="subcellular location">
    <subcellularLocation>
        <location evidence="1">Membrane</location>
        <topology evidence="1">Multi-pass membrane protein</topology>
    </subcellularLocation>
</comment>
<dbReference type="OrthoDB" id="9759676at2"/>
<feature type="transmembrane region" description="Helical" evidence="5">
    <location>
        <begin position="299"/>
        <end position="325"/>
    </location>
</feature>
<dbReference type="InterPro" id="IPR002293">
    <property type="entry name" value="AA/rel_permease1"/>
</dbReference>